<feature type="coiled-coil region" evidence="1">
    <location>
        <begin position="60"/>
        <end position="87"/>
    </location>
</feature>
<protein>
    <recommendedName>
        <fullName evidence="4">HMG box domain-containing protein</fullName>
    </recommendedName>
</protein>
<name>A0A015L7M2_RHIIW</name>
<organism evidence="2 3">
    <name type="scientific">Rhizophagus irregularis (strain DAOM 197198w)</name>
    <name type="common">Glomus intraradices</name>
    <dbReference type="NCBI Taxonomy" id="1432141"/>
    <lineage>
        <taxon>Eukaryota</taxon>
        <taxon>Fungi</taxon>
        <taxon>Fungi incertae sedis</taxon>
        <taxon>Mucoromycota</taxon>
        <taxon>Glomeromycotina</taxon>
        <taxon>Glomeromycetes</taxon>
        <taxon>Glomerales</taxon>
        <taxon>Glomeraceae</taxon>
        <taxon>Rhizophagus</taxon>
    </lineage>
</organism>
<sequence>MSIKQEWDEGSILHRPKMPNKYITFCMFYKKILNEEYPHLKPQEKAAKAGELWRFLPNKLKNSFELYATYENHLEQLRAQNSNTKIKKRPILPYPDFQTVFDSNQETDTSHLTEVTVNEDDQIFNEMYNMCINENASL</sequence>
<keyword evidence="3" id="KW-1185">Reference proteome</keyword>
<comment type="caution">
    <text evidence="2">The sequence shown here is derived from an EMBL/GenBank/DDBJ whole genome shotgun (WGS) entry which is preliminary data.</text>
</comment>
<proteinExistence type="predicted"/>
<dbReference type="AlphaFoldDB" id="A0A015L7M2"/>
<gene>
    <name evidence="2" type="ORF">RirG_104090</name>
</gene>
<accession>A0A015L7M2</accession>
<evidence type="ECO:0000313" key="3">
    <source>
        <dbReference type="Proteomes" id="UP000022910"/>
    </source>
</evidence>
<evidence type="ECO:0008006" key="4">
    <source>
        <dbReference type="Google" id="ProtNLM"/>
    </source>
</evidence>
<dbReference type="EMBL" id="JEMT01017252">
    <property type="protein sequence ID" value="EXX68556.1"/>
    <property type="molecule type" value="Genomic_DNA"/>
</dbReference>
<dbReference type="Gene3D" id="1.10.30.10">
    <property type="entry name" value="High mobility group box domain"/>
    <property type="match status" value="1"/>
</dbReference>
<dbReference type="SMR" id="A0A015L7M2"/>
<dbReference type="Proteomes" id="UP000022910">
    <property type="component" value="Unassembled WGS sequence"/>
</dbReference>
<dbReference type="InterPro" id="IPR036910">
    <property type="entry name" value="HMG_box_dom_sf"/>
</dbReference>
<dbReference type="HOGENOM" id="CLU_1856344_0_0_1"/>
<evidence type="ECO:0000256" key="1">
    <source>
        <dbReference type="SAM" id="Coils"/>
    </source>
</evidence>
<reference evidence="2 3" key="1">
    <citation type="submission" date="2014-02" db="EMBL/GenBank/DDBJ databases">
        <title>Single nucleus genome sequencing reveals high similarity among nuclei of an endomycorrhizal fungus.</title>
        <authorList>
            <person name="Lin K."/>
            <person name="Geurts R."/>
            <person name="Zhang Z."/>
            <person name="Limpens E."/>
            <person name="Saunders D.G."/>
            <person name="Mu D."/>
            <person name="Pang E."/>
            <person name="Cao H."/>
            <person name="Cha H."/>
            <person name="Lin T."/>
            <person name="Zhou Q."/>
            <person name="Shang Y."/>
            <person name="Li Y."/>
            <person name="Ivanov S."/>
            <person name="Sharma T."/>
            <person name="Velzen R.V."/>
            <person name="Ruijter N.D."/>
            <person name="Aanen D.K."/>
            <person name="Win J."/>
            <person name="Kamoun S."/>
            <person name="Bisseling T."/>
            <person name="Huang S."/>
        </authorList>
    </citation>
    <scope>NUCLEOTIDE SEQUENCE [LARGE SCALE GENOMIC DNA]</scope>
    <source>
        <strain evidence="3">DAOM197198w</strain>
    </source>
</reference>
<dbReference type="OrthoDB" id="2304629at2759"/>
<keyword evidence="1" id="KW-0175">Coiled coil</keyword>
<evidence type="ECO:0000313" key="2">
    <source>
        <dbReference type="EMBL" id="EXX68556.1"/>
    </source>
</evidence>
<dbReference type="SUPFAM" id="SSF47095">
    <property type="entry name" value="HMG-box"/>
    <property type="match status" value="1"/>
</dbReference>